<protein>
    <submittedName>
        <fullName evidence="1">Uncharacterized protein</fullName>
    </submittedName>
</protein>
<reference evidence="1 2" key="1">
    <citation type="journal article" date="2007" name="Photosyn. Res.">
        <title>Complete nucleotide sequence of the freshwater unicellular cyanobacterium Synechococcus elongatus PCC 6301 chromosome: gene content and organization.</title>
        <authorList>
            <person name="Sugita C."/>
            <person name="Ogata K."/>
            <person name="Shikata M."/>
            <person name="Jikuya H."/>
            <person name="Takano J."/>
            <person name="Furumichi M."/>
            <person name="Kanehisa M."/>
            <person name="Omata T."/>
            <person name="Sugiura M."/>
            <person name="Sugita M."/>
        </authorList>
    </citation>
    <scope>NUCLEOTIDE SEQUENCE [LARGE SCALE GENOMIC DNA]</scope>
    <source>
        <strain evidence="2">ATCC 27144 / PCC 6301 / SAUG 1402/1</strain>
    </source>
</reference>
<dbReference type="KEGG" id="syc:syc0480_d"/>
<accession>A0A0H3K694</accession>
<dbReference type="Proteomes" id="UP000001175">
    <property type="component" value="Chromosome"/>
</dbReference>
<organism evidence="1 2">
    <name type="scientific">Synechococcus sp. (strain ATCC 27144 / PCC 6301 / SAUG 1402/1)</name>
    <name type="common">Anacystis nidulans</name>
    <dbReference type="NCBI Taxonomy" id="269084"/>
    <lineage>
        <taxon>Bacteria</taxon>
        <taxon>Bacillati</taxon>
        <taxon>Cyanobacteriota</taxon>
        <taxon>Cyanophyceae</taxon>
        <taxon>Synechococcales</taxon>
        <taxon>Synechococcaceae</taxon>
        <taxon>Synechococcus</taxon>
    </lineage>
</organism>
<gene>
    <name evidence="1" type="ordered locus">syc0480_d</name>
</gene>
<sequence>MGRLVMLASLLSLTLLGLTSGDSRFIGSPVPLPSTRFFAECPSDAGAFSGDTPEGSAVVPKGLEMSVSTKVVLKDRACIPVSSVSLLASVPAGIDPWATPPRPDPTPLDFELLDREEQPICKASEASLPPGITITDRTICPLGIMQPDLWLTRDLYARDLDPQWLVQLRQPGQPGRVDLVVRTAEWSNRSYFGRYRFLMIFGRVSSSAGYNLRIFNRAGQRLGTYTCWYQPEPVGCVVNLATPGTRG</sequence>
<proteinExistence type="predicted"/>
<dbReference type="AlphaFoldDB" id="A0A0H3K694"/>
<evidence type="ECO:0000313" key="1">
    <source>
        <dbReference type="EMBL" id="BAD78670.1"/>
    </source>
</evidence>
<evidence type="ECO:0000313" key="2">
    <source>
        <dbReference type="Proteomes" id="UP000001175"/>
    </source>
</evidence>
<name>A0A0H3K694_SYNP6</name>
<dbReference type="EMBL" id="AP008231">
    <property type="protein sequence ID" value="BAD78670.1"/>
    <property type="molecule type" value="Genomic_DNA"/>
</dbReference>